<feature type="region of interest" description="Disordered" evidence="1">
    <location>
        <begin position="1"/>
        <end position="20"/>
    </location>
</feature>
<sequence>MTSDGSGNITGSGKQTVGGQVSDAQFTGTYQINADCTGTTHLQFTGGVQSDLFFVLVQDGQEAMMLYEGPGVLESGNAKRVHTKP</sequence>
<reference evidence="2" key="1">
    <citation type="submission" date="2023-03" db="EMBL/GenBank/DDBJ databases">
        <title>Edaphobacter sp.</title>
        <authorList>
            <person name="Huber K.J."/>
            <person name="Papendorf J."/>
            <person name="Pilke C."/>
            <person name="Bunk B."/>
            <person name="Sproeer C."/>
            <person name="Pester M."/>
        </authorList>
    </citation>
    <scope>NUCLEOTIDE SEQUENCE</scope>
    <source>
        <strain evidence="2">DSM 109919</strain>
        <strain evidence="3">DSM 109920</strain>
    </source>
</reference>
<gene>
    <name evidence="2" type="ORF">P4G45_07835</name>
    <name evidence="3" type="ORF">P8936_08070</name>
</gene>
<dbReference type="EMBL" id="CP121194">
    <property type="protein sequence ID" value="XBH11625.1"/>
    <property type="molecule type" value="Genomic_DNA"/>
</dbReference>
<evidence type="ECO:0000313" key="3">
    <source>
        <dbReference type="EMBL" id="XBH15108.1"/>
    </source>
</evidence>
<dbReference type="EMBL" id="CP121195">
    <property type="protein sequence ID" value="XBH15108.1"/>
    <property type="molecule type" value="Genomic_DNA"/>
</dbReference>
<protein>
    <submittedName>
        <fullName evidence="2">Uncharacterized protein</fullName>
    </submittedName>
</protein>
<accession>A0AAU7DCY4</accession>
<accession>A0AAU7D2P9</accession>
<dbReference type="RefSeq" id="WP_348269116.1">
    <property type="nucleotide sequence ID" value="NZ_CP121194.1"/>
</dbReference>
<dbReference type="AlphaFoldDB" id="A0AAU7D2P9"/>
<evidence type="ECO:0000256" key="1">
    <source>
        <dbReference type="SAM" id="MobiDB-lite"/>
    </source>
</evidence>
<name>A0AAU7D2P9_9BACT</name>
<proteinExistence type="predicted"/>
<dbReference type="KEGG" id="epl:P4G45_07835"/>
<organism evidence="2">
    <name type="scientific">Edaphobacter paludis</name>
    <dbReference type="NCBI Taxonomy" id="3035702"/>
    <lineage>
        <taxon>Bacteria</taxon>
        <taxon>Pseudomonadati</taxon>
        <taxon>Acidobacteriota</taxon>
        <taxon>Terriglobia</taxon>
        <taxon>Terriglobales</taxon>
        <taxon>Acidobacteriaceae</taxon>
        <taxon>Edaphobacter</taxon>
    </lineage>
</organism>
<evidence type="ECO:0000313" key="2">
    <source>
        <dbReference type="EMBL" id="XBH11625.1"/>
    </source>
</evidence>